<keyword evidence="4 9" id="KW-0808">Transferase</keyword>
<feature type="transmembrane region" description="Helical" evidence="9">
    <location>
        <begin position="101"/>
        <end position="124"/>
    </location>
</feature>
<evidence type="ECO:0000256" key="2">
    <source>
        <dbReference type="ARBA" id="ARBA00010065"/>
    </source>
</evidence>
<evidence type="ECO:0000313" key="11">
    <source>
        <dbReference type="EMBL" id="HJA08052.1"/>
    </source>
</evidence>
<evidence type="ECO:0000256" key="4">
    <source>
        <dbReference type="ARBA" id="ARBA00022679"/>
    </source>
</evidence>
<dbReference type="EMBL" id="DXAN01000004">
    <property type="protein sequence ID" value="HJA08052.1"/>
    <property type="molecule type" value="Genomic_DNA"/>
</dbReference>
<comment type="subcellular location">
    <subcellularLocation>
        <location evidence="1 9">Cell membrane</location>
        <topology evidence="1 9">Multi-pass membrane protein</topology>
    </subcellularLocation>
</comment>
<dbReference type="AlphaFoldDB" id="A0A9D2HCS9"/>
<organism evidence="11 12">
    <name type="scientific">Candidatus Mailhella merdigallinarum</name>
    <dbReference type="NCBI Taxonomy" id="2838658"/>
    <lineage>
        <taxon>Bacteria</taxon>
        <taxon>Pseudomonadati</taxon>
        <taxon>Thermodesulfobacteriota</taxon>
        <taxon>Desulfovibrionia</taxon>
        <taxon>Desulfovibrionales</taxon>
        <taxon>Desulfovibrionaceae</taxon>
        <taxon>Mailhella</taxon>
    </lineage>
</organism>
<comment type="catalytic activity">
    <reaction evidence="9">
        <text>N-terminal S-1,2-diacyl-sn-glyceryl-L-cysteinyl-[lipoprotein] + a glycerophospholipid = N-acyl-S-1,2-diacyl-sn-glyceryl-L-cysteinyl-[lipoprotein] + a 2-acyl-sn-glycero-3-phospholipid + H(+)</text>
        <dbReference type="Rhea" id="RHEA:48228"/>
        <dbReference type="Rhea" id="RHEA-COMP:14681"/>
        <dbReference type="Rhea" id="RHEA-COMP:14684"/>
        <dbReference type="ChEBI" id="CHEBI:15378"/>
        <dbReference type="ChEBI" id="CHEBI:136912"/>
        <dbReference type="ChEBI" id="CHEBI:140656"/>
        <dbReference type="ChEBI" id="CHEBI:140657"/>
        <dbReference type="ChEBI" id="CHEBI:140660"/>
        <dbReference type="EC" id="2.3.1.269"/>
    </reaction>
</comment>
<dbReference type="GO" id="GO:0042158">
    <property type="term" value="P:lipoprotein biosynthetic process"/>
    <property type="evidence" value="ECO:0007669"/>
    <property type="project" value="UniProtKB-UniRule"/>
</dbReference>
<reference evidence="11" key="2">
    <citation type="submission" date="2021-04" db="EMBL/GenBank/DDBJ databases">
        <authorList>
            <person name="Gilroy R."/>
        </authorList>
    </citation>
    <scope>NUCLEOTIDE SEQUENCE</scope>
    <source>
        <strain evidence="11">CHK186-16707</strain>
    </source>
</reference>
<dbReference type="NCBIfam" id="TIGR00546">
    <property type="entry name" value="lnt"/>
    <property type="match status" value="1"/>
</dbReference>
<feature type="transmembrane region" description="Helical" evidence="9">
    <location>
        <begin position="144"/>
        <end position="167"/>
    </location>
</feature>
<dbReference type="HAMAP" id="MF_01148">
    <property type="entry name" value="Lnt"/>
    <property type="match status" value="1"/>
</dbReference>
<comment type="similarity">
    <text evidence="2 9">Belongs to the CN hydrolase family. Apolipoprotein N-acyltransferase subfamily.</text>
</comment>
<feature type="transmembrane region" description="Helical" evidence="9">
    <location>
        <begin position="6"/>
        <end position="26"/>
    </location>
</feature>
<dbReference type="Gene3D" id="3.60.110.10">
    <property type="entry name" value="Carbon-nitrogen hydrolase"/>
    <property type="match status" value="1"/>
</dbReference>
<evidence type="ECO:0000313" key="12">
    <source>
        <dbReference type="Proteomes" id="UP000824225"/>
    </source>
</evidence>
<dbReference type="GO" id="GO:0016410">
    <property type="term" value="F:N-acyltransferase activity"/>
    <property type="evidence" value="ECO:0007669"/>
    <property type="project" value="UniProtKB-UniRule"/>
</dbReference>
<reference evidence="11" key="1">
    <citation type="journal article" date="2021" name="PeerJ">
        <title>Extensive microbial diversity within the chicken gut microbiome revealed by metagenomics and culture.</title>
        <authorList>
            <person name="Gilroy R."/>
            <person name="Ravi A."/>
            <person name="Getino M."/>
            <person name="Pursley I."/>
            <person name="Horton D.L."/>
            <person name="Alikhan N.F."/>
            <person name="Baker D."/>
            <person name="Gharbi K."/>
            <person name="Hall N."/>
            <person name="Watson M."/>
            <person name="Adriaenssens E.M."/>
            <person name="Foster-Nyarko E."/>
            <person name="Jarju S."/>
            <person name="Secka A."/>
            <person name="Antonio M."/>
            <person name="Oren A."/>
            <person name="Chaudhuri R.R."/>
            <person name="La Ragione R."/>
            <person name="Hildebrand F."/>
            <person name="Pallen M.J."/>
        </authorList>
    </citation>
    <scope>NUCLEOTIDE SEQUENCE</scope>
    <source>
        <strain evidence="11">CHK186-16707</strain>
    </source>
</reference>
<feature type="domain" description="CN hydrolase" evidence="10">
    <location>
        <begin position="216"/>
        <end position="473"/>
    </location>
</feature>
<comment type="pathway">
    <text evidence="9">Protein modification; lipoprotein biosynthesis (N-acyl transfer).</text>
</comment>
<evidence type="ECO:0000256" key="6">
    <source>
        <dbReference type="ARBA" id="ARBA00022989"/>
    </source>
</evidence>
<dbReference type="InterPro" id="IPR045378">
    <property type="entry name" value="LNT_N"/>
</dbReference>
<keyword evidence="6 9" id="KW-1133">Transmembrane helix</keyword>
<dbReference type="PROSITE" id="PS50263">
    <property type="entry name" value="CN_HYDROLASE"/>
    <property type="match status" value="1"/>
</dbReference>
<evidence type="ECO:0000256" key="7">
    <source>
        <dbReference type="ARBA" id="ARBA00023136"/>
    </source>
</evidence>
<keyword evidence="3 9" id="KW-1003">Cell membrane</keyword>
<dbReference type="Pfam" id="PF00795">
    <property type="entry name" value="CN_hydrolase"/>
    <property type="match status" value="1"/>
</dbReference>
<dbReference type="Proteomes" id="UP000824225">
    <property type="component" value="Unassembled WGS sequence"/>
</dbReference>
<sequence length="523" mass="56911">MFLGSANPFVHLPLLIVLYPAALYAIALTDPHPFRRGWWTGLIGASAGLYWISVAVHDYGGFPWPLAVPCAVLLGMYVGLWGGLFALLAARLRPLPVWRRCLAAALLWYLLEWARGWFGTGFPWLTLAAGQSPWPILIQGASVLGAYGLSGLLAGMGCLLTEAFLAASPASAVRTPRPYVLAACGLLGVLLLFGGVRLYRAEKQTAQGIPVALTLIQGNVRQDIKWDPAFQQSTVNKYLALSGRAVNTDHPDALIWPETAMPFFFQDDALLSDELRAFARETATPLLFGGPAYGLRQPGLTPLHNRAFFLDAQGRNAGRYDKEHLVPFGEYLPPGLDSPLFASLFQGLGGFTPGAPLPPLRLPLSDGRGEAMLGALICYEAVFPELARDRVAQGAQILINISNDAWYNRSSAPVQHLHLSLLRAVEQDRWLARATNTGLTAFVDPWGRLATLGDIRDGSGLFVDGFLTRTVRARSGHTLYFALHPYLPALAFILLLFILWPLARLGRAQDPSAGLHPGPRRGE</sequence>
<feature type="transmembrane region" description="Helical" evidence="9">
    <location>
        <begin position="179"/>
        <end position="199"/>
    </location>
</feature>
<evidence type="ECO:0000256" key="5">
    <source>
        <dbReference type="ARBA" id="ARBA00022692"/>
    </source>
</evidence>
<dbReference type="InterPro" id="IPR036526">
    <property type="entry name" value="C-N_Hydrolase_sf"/>
</dbReference>
<evidence type="ECO:0000256" key="9">
    <source>
        <dbReference type="HAMAP-Rule" id="MF_01148"/>
    </source>
</evidence>
<dbReference type="Pfam" id="PF20154">
    <property type="entry name" value="LNT_N"/>
    <property type="match status" value="1"/>
</dbReference>
<comment type="caution">
    <text evidence="11">The sequence shown here is derived from an EMBL/GenBank/DDBJ whole genome shotgun (WGS) entry which is preliminary data.</text>
</comment>
<dbReference type="GO" id="GO:0005886">
    <property type="term" value="C:plasma membrane"/>
    <property type="evidence" value="ECO:0007669"/>
    <property type="project" value="UniProtKB-SubCell"/>
</dbReference>
<accession>A0A9D2HCS9</accession>
<feature type="transmembrane region" description="Helical" evidence="9">
    <location>
        <begin position="62"/>
        <end position="89"/>
    </location>
</feature>
<protein>
    <recommendedName>
        <fullName evidence="9">Apolipoprotein N-acyltransferase</fullName>
        <shortName evidence="9">ALP N-acyltransferase</shortName>
        <ecNumber evidence="9">2.3.1.269</ecNumber>
    </recommendedName>
</protein>
<dbReference type="PANTHER" id="PTHR38686:SF1">
    <property type="entry name" value="APOLIPOPROTEIN N-ACYLTRANSFERASE"/>
    <property type="match status" value="1"/>
</dbReference>
<dbReference type="SUPFAM" id="SSF56317">
    <property type="entry name" value="Carbon-nitrogen hydrolase"/>
    <property type="match status" value="1"/>
</dbReference>
<feature type="transmembrane region" description="Helical" evidence="9">
    <location>
        <begin position="38"/>
        <end position="56"/>
    </location>
</feature>
<dbReference type="EC" id="2.3.1.269" evidence="9"/>
<feature type="transmembrane region" description="Helical" evidence="9">
    <location>
        <begin position="479"/>
        <end position="500"/>
    </location>
</feature>
<evidence type="ECO:0000256" key="3">
    <source>
        <dbReference type="ARBA" id="ARBA00022475"/>
    </source>
</evidence>
<name>A0A9D2HCS9_9BACT</name>
<dbReference type="InterPro" id="IPR004563">
    <property type="entry name" value="Apolipo_AcylTrfase"/>
</dbReference>
<proteinExistence type="inferred from homology"/>
<evidence type="ECO:0000259" key="10">
    <source>
        <dbReference type="PROSITE" id="PS50263"/>
    </source>
</evidence>
<gene>
    <name evidence="9 11" type="primary">lnt</name>
    <name evidence="11" type="ORF">H9962_02505</name>
</gene>
<keyword evidence="8 9" id="KW-0012">Acyltransferase</keyword>
<dbReference type="PANTHER" id="PTHR38686">
    <property type="entry name" value="APOLIPOPROTEIN N-ACYLTRANSFERASE"/>
    <property type="match status" value="1"/>
</dbReference>
<evidence type="ECO:0000256" key="8">
    <source>
        <dbReference type="ARBA" id="ARBA00023315"/>
    </source>
</evidence>
<evidence type="ECO:0000256" key="1">
    <source>
        <dbReference type="ARBA" id="ARBA00004651"/>
    </source>
</evidence>
<keyword evidence="5 9" id="KW-0812">Transmembrane</keyword>
<comment type="function">
    <text evidence="9">Catalyzes the phospholipid dependent N-acylation of the N-terminal cysteine of apolipoprotein, the last step in lipoprotein maturation.</text>
</comment>
<dbReference type="InterPro" id="IPR003010">
    <property type="entry name" value="C-N_Hydrolase"/>
</dbReference>
<dbReference type="CDD" id="cd07571">
    <property type="entry name" value="ALP_N-acyl_transferase"/>
    <property type="match status" value="1"/>
</dbReference>
<keyword evidence="7 9" id="KW-0472">Membrane</keyword>